<dbReference type="PANTHER" id="PTHR30288">
    <property type="entry name" value="FLAGELLAR CAP/ASSEMBLY PROTEIN FLID"/>
    <property type="match status" value="1"/>
</dbReference>
<evidence type="ECO:0000259" key="7">
    <source>
        <dbReference type="Pfam" id="PF07195"/>
    </source>
</evidence>
<dbReference type="GO" id="GO:0005576">
    <property type="term" value="C:extracellular region"/>
    <property type="evidence" value="ECO:0007669"/>
    <property type="project" value="UniProtKB-SubCell"/>
</dbReference>
<accession>A0A8J4H2X8</accession>
<dbReference type="EMBL" id="BOVK01000038">
    <property type="protein sequence ID" value="GIQ69973.1"/>
    <property type="molecule type" value="Genomic_DNA"/>
</dbReference>
<keyword evidence="8" id="KW-0969">Cilium</keyword>
<evidence type="ECO:0000259" key="6">
    <source>
        <dbReference type="Pfam" id="PF02465"/>
    </source>
</evidence>
<keyword evidence="8" id="KW-0282">Flagellum</keyword>
<comment type="function">
    <text evidence="5">Required for morphogenesis and for the elongation of the flagellar filament by facilitating polymerization of the flagellin monomers at the tip of growing filament. Forms a capping structure, which prevents flagellin subunits (transported through the central channel of the flagellum) from leaking out without polymerization at the distal end.</text>
</comment>
<evidence type="ECO:0000256" key="1">
    <source>
        <dbReference type="ARBA" id="ARBA00009764"/>
    </source>
</evidence>
<evidence type="ECO:0000256" key="5">
    <source>
        <dbReference type="RuleBase" id="RU362066"/>
    </source>
</evidence>
<name>A0A8J4H2X8_9BACL</name>
<dbReference type="InterPro" id="IPR040026">
    <property type="entry name" value="FliD"/>
</dbReference>
<feature type="domain" description="Flagellar hook-associated protein 2 N-terminal" evidence="6">
    <location>
        <begin position="10"/>
        <end position="106"/>
    </location>
</feature>
<keyword evidence="3 5" id="KW-0175">Coiled coil</keyword>
<evidence type="ECO:0000256" key="3">
    <source>
        <dbReference type="ARBA" id="ARBA00023054"/>
    </source>
</evidence>
<feature type="domain" description="Flagellar hook-associated protein 2 C-terminal" evidence="7">
    <location>
        <begin position="242"/>
        <end position="477"/>
    </location>
</feature>
<dbReference type="GO" id="GO:0071973">
    <property type="term" value="P:bacterial-type flagellum-dependent cell motility"/>
    <property type="evidence" value="ECO:0007669"/>
    <property type="project" value="TreeGrafter"/>
</dbReference>
<evidence type="ECO:0000256" key="4">
    <source>
        <dbReference type="ARBA" id="ARBA00023143"/>
    </source>
</evidence>
<evidence type="ECO:0000256" key="2">
    <source>
        <dbReference type="ARBA" id="ARBA00011255"/>
    </source>
</evidence>
<dbReference type="GO" id="GO:0009421">
    <property type="term" value="C:bacterial-type flagellum filament cap"/>
    <property type="evidence" value="ECO:0007669"/>
    <property type="project" value="InterPro"/>
</dbReference>
<reference evidence="8" key="1">
    <citation type="submission" date="2021-04" db="EMBL/GenBank/DDBJ databases">
        <title>Draft genome sequence of Xylanibacillus composti strain K13.</title>
        <authorList>
            <person name="Uke A."/>
            <person name="Chhe C."/>
            <person name="Baramee S."/>
            <person name="Kosugi A."/>
        </authorList>
    </citation>
    <scope>NUCLEOTIDE SEQUENCE</scope>
    <source>
        <strain evidence="8">K13</strain>
    </source>
</reference>
<keyword evidence="9" id="KW-1185">Reference proteome</keyword>
<keyword evidence="8" id="KW-0966">Cell projection</keyword>
<comment type="subcellular location">
    <subcellularLocation>
        <location evidence="5">Secreted</location>
    </subcellularLocation>
    <subcellularLocation>
        <location evidence="5">Bacterial flagellum</location>
    </subcellularLocation>
</comment>
<dbReference type="PANTHER" id="PTHR30288:SF0">
    <property type="entry name" value="FLAGELLAR HOOK-ASSOCIATED PROTEIN 2"/>
    <property type="match status" value="1"/>
</dbReference>
<keyword evidence="4 5" id="KW-0975">Bacterial flagellum</keyword>
<feature type="coiled-coil region" evidence="5">
    <location>
        <begin position="433"/>
        <end position="478"/>
    </location>
</feature>
<evidence type="ECO:0000313" key="8">
    <source>
        <dbReference type="EMBL" id="GIQ69973.1"/>
    </source>
</evidence>
<keyword evidence="5" id="KW-0964">Secreted</keyword>
<dbReference type="Pfam" id="PF02465">
    <property type="entry name" value="FliD_N"/>
    <property type="match status" value="1"/>
</dbReference>
<organism evidence="8 9">
    <name type="scientific">Xylanibacillus composti</name>
    <dbReference type="NCBI Taxonomy" id="1572762"/>
    <lineage>
        <taxon>Bacteria</taxon>
        <taxon>Bacillati</taxon>
        <taxon>Bacillota</taxon>
        <taxon>Bacilli</taxon>
        <taxon>Bacillales</taxon>
        <taxon>Paenibacillaceae</taxon>
        <taxon>Xylanibacillus</taxon>
    </lineage>
</organism>
<proteinExistence type="inferred from homology"/>
<evidence type="ECO:0000313" key="9">
    <source>
        <dbReference type="Proteomes" id="UP000677918"/>
    </source>
</evidence>
<comment type="caution">
    <text evidence="8">The sequence shown here is derived from an EMBL/GenBank/DDBJ whole genome shotgun (WGS) entry which is preliminary data.</text>
</comment>
<dbReference type="GO" id="GO:0007155">
    <property type="term" value="P:cell adhesion"/>
    <property type="evidence" value="ECO:0007669"/>
    <property type="project" value="InterPro"/>
</dbReference>
<protein>
    <recommendedName>
        <fullName evidence="5">Flagellar hook-associated protein 2</fullName>
        <shortName evidence="5">HAP2</shortName>
    </recommendedName>
    <alternativeName>
        <fullName evidence="5">Flagellar cap protein</fullName>
    </alternativeName>
</protein>
<dbReference type="InterPro" id="IPR003481">
    <property type="entry name" value="FliD_N"/>
</dbReference>
<dbReference type="Pfam" id="PF07195">
    <property type="entry name" value="FliD_C"/>
    <property type="match status" value="1"/>
</dbReference>
<sequence length="494" mass="53618">MSFSLSGLASGLDTATLIKQLVELEKQPIYREEARVKTFTSQQSVFRNINTKLMTLRTAAADLKLGANFKLTSATNSNDNVAKVTASESALKGDYAIEVDSLAKAHVMRLEGSSGTIGTALQGTITIYNENLKTEDKSLSINIDTSDNPEATYEDVMKQIANAINSKDAGVTASVIETEAGKTSLVLTSAETGEAHSIQFDNSVTGPDGSKVTIKDESGIFNAISAKNADNQPIGFVQAQQAENAVFTVNGVSVTRSTNTVSDVIQGVTISLVARGETTVNVARDADKVADKVKAFVDAYNDVMKTIRDNTRKLDSNATTKNLQGDSTLRSLQSALSDWSVRRVDGTIDGYHLLSDIGIEADKGVTVGSSMTGQLSFNRELFIEKFNENPEAVFHMFGHDDTSDANRDGFARIFDEALPSWTSSVDGIIQGRIKGYDSQISDTKERIERLENSLLRKEEQLKRQFTAMEVALSQLQSQQAWMTSQLASLSTSYY</sequence>
<dbReference type="InterPro" id="IPR010809">
    <property type="entry name" value="FliD_C"/>
</dbReference>
<comment type="subunit">
    <text evidence="2 5">Homopentamer.</text>
</comment>
<dbReference type="AlphaFoldDB" id="A0A8J4H2X8"/>
<dbReference type="Proteomes" id="UP000677918">
    <property type="component" value="Unassembled WGS sequence"/>
</dbReference>
<dbReference type="RefSeq" id="WP_213412761.1">
    <property type="nucleotide sequence ID" value="NZ_BOVK01000038.1"/>
</dbReference>
<comment type="similarity">
    <text evidence="1 5">Belongs to the FliD family.</text>
</comment>
<dbReference type="GO" id="GO:0009424">
    <property type="term" value="C:bacterial-type flagellum hook"/>
    <property type="evidence" value="ECO:0007669"/>
    <property type="project" value="UniProtKB-UniRule"/>
</dbReference>
<gene>
    <name evidence="8" type="primary">fliD</name>
    <name evidence="8" type="ORF">XYCOK13_27970</name>
</gene>